<dbReference type="SUPFAM" id="SSF53448">
    <property type="entry name" value="Nucleotide-diphospho-sugar transferases"/>
    <property type="match status" value="1"/>
</dbReference>
<protein>
    <recommendedName>
        <fullName evidence="3">Glycosyltransferase 2-like domain-containing protein</fullName>
    </recommendedName>
</protein>
<dbReference type="InterPro" id="IPR029044">
    <property type="entry name" value="Nucleotide-diphossugar_trans"/>
</dbReference>
<evidence type="ECO:0008006" key="3">
    <source>
        <dbReference type="Google" id="ProtNLM"/>
    </source>
</evidence>
<evidence type="ECO:0000313" key="1">
    <source>
        <dbReference type="EMBL" id="OGY88050.1"/>
    </source>
</evidence>
<evidence type="ECO:0000313" key="2">
    <source>
        <dbReference type="Proteomes" id="UP000176420"/>
    </source>
</evidence>
<organism evidence="1 2">
    <name type="scientific">Candidatus Kerfeldbacteria bacterium RIFOXYB2_FULL_38_14</name>
    <dbReference type="NCBI Taxonomy" id="1798547"/>
    <lineage>
        <taxon>Bacteria</taxon>
        <taxon>Candidatus Kerfeldiibacteriota</taxon>
    </lineage>
</organism>
<gene>
    <name evidence="1" type="ORF">A2319_02400</name>
</gene>
<accession>A0A1G2BID7</accession>
<sequence length="302" mass="35306">MEEEKSYLILKAMKNIGVLIYTYNRVDDARINLDIIRNVWEKSKHFKNVKIVHSFNGEKSWYAKKELENDLVVLKNSWHFQGASDLIDAGIKTFQKKYTNIDYVIVLASDAWLIKPEYVKNLISRMKNDELYLATCSWGLPDRDNVADVGVAVDLFIIDLKWATKNKLFPIAYGKFQKKYKDLFAYQKADNIMLEKLFLARYLEAISRSEKIDGIARKIAIEKTLLLKDREPVHSSIDKKGNWVRKMYWPKMGLLTHHEPEPKRNILKKKKISNGKNVELLLKSKDLSYFNNGISKMKHNCN</sequence>
<dbReference type="Proteomes" id="UP000176420">
    <property type="component" value="Unassembled WGS sequence"/>
</dbReference>
<proteinExistence type="predicted"/>
<reference evidence="1 2" key="1">
    <citation type="journal article" date="2016" name="Nat. Commun.">
        <title>Thousands of microbial genomes shed light on interconnected biogeochemical processes in an aquifer system.</title>
        <authorList>
            <person name="Anantharaman K."/>
            <person name="Brown C.T."/>
            <person name="Hug L.A."/>
            <person name="Sharon I."/>
            <person name="Castelle C.J."/>
            <person name="Probst A.J."/>
            <person name="Thomas B.C."/>
            <person name="Singh A."/>
            <person name="Wilkins M.J."/>
            <person name="Karaoz U."/>
            <person name="Brodie E.L."/>
            <person name="Williams K.H."/>
            <person name="Hubbard S.S."/>
            <person name="Banfield J.F."/>
        </authorList>
    </citation>
    <scope>NUCLEOTIDE SEQUENCE [LARGE SCALE GENOMIC DNA]</scope>
</reference>
<dbReference type="EMBL" id="MHKI01000005">
    <property type="protein sequence ID" value="OGY88050.1"/>
    <property type="molecule type" value="Genomic_DNA"/>
</dbReference>
<name>A0A1G2BID7_9BACT</name>
<dbReference type="AlphaFoldDB" id="A0A1G2BID7"/>
<comment type="caution">
    <text evidence="1">The sequence shown here is derived from an EMBL/GenBank/DDBJ whole genome shotgun (WGS) entry which is preliminary data.</text>
</comment>